<evidence type="ECO:0000256" key="3">
    <source>
        <dbReference type="ARBA" id="ARBA00022525"/>
    </source>
</evidence>
<dbReference type="GO" id="GO:0006508">
    <property type="term" value="P:proteolysis"/>
    <property type="evidence" value="ECO:0007669"/>
    <property type="project" value="UniProtKB-KW"/>
</dbReference>
<keyword evidence="4 8" id="KW-0645">Protease</keyword>
<dbReference type="CDD" id="cd00190">
    <property type="entry name" value="Tryp_SPc"/>
    <property type="match status" value="1"/>
</dbReference>
<dbReference type="Gene3D" id="2.40.10.10">
    <property type="entry name" value="Trypsin-like serine proteases"/>
    <property type="match status" value="1"/>
</dbReference>
<dbReference type="PROSITE" id="PS50240">
    <property type="entry name" value="TRYPSIN_DOM"/>
    <property type="match status" value="1"/>
</dbReference>
<dbReference type="PRINTS" id="PR00722">
    <property type="entry name" value="CHYMOTRYPSIN"/>
</dbReference>
<dbReference type="EMBL" id="JXJN01010264">
    <property type="status" value="NOT_ANNOTATED_CDS"/>
    <property type="molecule type" value="Genomic_DNA"/>
</dbReference>
<evidence type="ECO:0000256" key="9">
    <source>
        <dbReference type="SAM" id="SignalP"/>
    </source>
</evidence>
<evidence type="ECO:0000256" key="5">
    <source>
        <dbReference type="ARBA" id="ARBA00022801"/>
    </source>
</evidence>
<keyword evidence="5 8" id="KW-0378">Hydrolase</keyword>
<dbReference type="Pfam" id="PF00089">
    <property type="entry name" value="Trypsin"/>
    <property type="match status" value="1"/>
</dbReference>
<dbReference type="InterPro" id="IPR033116">
    <property type="entry name" value="TRYPSIN_SER"/>
</dbReference>
<dbReference type="AlphaFoldDB" id="A0A1B0B946"/>
<evidence type="ECO:0000256" key="7">
    <source>
        <dbReference type="ARBA" id="ARBA00023157"/>
    </source>
</evidence>
<evidence type="ECO:0000256" key="2">
    <source>
        <dbReference type="ARBA" id="ARBA00007664"/>
    </source>
</evidence>
<dbReference type="InterPro" id="IPR001254">
    <property type="entry name" value="Trypsin_dom"/>
</dbReference>
<name>A0A1B0B946_9MUSC</name>
<evidence type="ECO:0000256" key="6">
    <source>
        <dbReference type="ARBA" id="ARBA00022825"/>
    </source>
</evidence>
<dbReference type="Proteomes" id="UP000092460">
    <property type="component" value="Unassembled WGS sequence"/>
</dbReference>
<reference evidence="12" key="1">
    <citation type="submission" date="2015-01" db="EMBL/GenBank/DDBJ databases">
        <authorList>
            <person name="Aksoy S."/>
            <person name="Warren W."/>
            <person name="Wilson R.K."/>
        </authorList>
    </citation>
    <scope>NUCLEOTIDE SEQUENCE [LARGE SCALE GENOMIC DNA]</scope>
    <source>
        <strain evidence="12">IAEA</strain>
    </source>
</reference>
<dbReference type="PANTHER" id="PTHR24276:SF91">
    <property type="entry name" value="AT26814P-RELATED"/>
    <property type="match status" value="1"/>
</dbReference>
<evidence type="ECO:0000256" key="8">
    <source>
        <dbReference type="RuleBase" id="RU363034"/>
    </source>
</evidence>
<evidence type="ECO:0000313" key="11">
    <source>
        <dbReference type="EnsemblMetazoa" id="GPPI022794-PA"/>
    </source>
</evidence>
<dbReference type="FunFam" id="2.40.10.10:FF:000034">
    <property type="entry name" value="Eupolytin"/>
    <property type="match status" value="1"/>
</dbReference>
<dbReference type="InterPro" id="IPR043504">
    <property type="entry name" value="Peptidase_S1_PA_chymotrypsin"/>
</dbReference>
<dbReference type="InterPro" id="IPR001314">
    <property type="entry name" value="Peptidase_S1A"/>
</dbReference>
<keyword evidence="7" id="KW-1015">Disulfide bond</keyword>
<dbReference type="SMART" id="SM00020">
    <property type="entry name" value="Tryp_SPc"/>
    <property type="match status" value="1"/>
</dbReference>
<dbReference type="GO" id="GO:0004252">
    <property type="term" value="F:serine-type endopeptidase activity"/>
    <property type="evidence" value="ECO:0007669"/>
    <property type="project" value="InterPro"/>
</dbReference>
<keyword evidence="9" id="KW-0732">Signal</keyword>
<keyword evidence="3" id="KW-0964">Secreted</keyword>
<feature type="signal peptide" evidence="9">
    <location>
        <begin position="1"/>
        <end position="20"/>
    </location>
</feature>
<dbReference type="PROSITE" id="PS00135">
    <property type="entry name" value="TRYPSIN_SER"/>
    <property type="match status" value="1"/>
</dbReference>
<feature type="chain" id="PRO_5008404598" description="Peptidase S1 domain-containing protein" evidence="9">
    <location>
        <begin position="21"/>
        <end position="262"/>
    </location>
</feature>
<evidence type="ECO:0000256" key="1">
    <source>
        <dbReference type="ARBA" id="ARBA00004613"/>
    </source>
</evidence>
<evidence type="ECO:0000259" key="10">
    <source>
        <dbReference type="PROSITE" id="PS50240"/>
    </source>
</evidence>
<evidence type="ECO:0000256" key="4">
    <source>
        <dbReference type="ARBA" id="ARBA00022670"/>
    </source>
</evidence>
<organism evidence="11 12">
    <name type="scientific">Glossina palpalis gambiensis</name>
    <dbReference type="NCBI Taxonomy" id="67801"/>
    <lineage>
        <taxon>Eukaryota</taxon>
        <taxon>Metazoa</taxon>
        <taxon>Ecdysozoa</taxon>
        <taxon>Arthropoda</taxon>
        <taxon>Hexapoda</taxon>
        <taxon>Insecta</taxon>
        <taxon>Pterygota</taxon>
        <taxon>Neoptera</taxon>
        <taxon>Endopterygota</taxon>
        <taxon>Diptera</taxon>
        <taxon>Brachycera</taxon>
        <taxon>Muscomorpha</taxon>
        <taxon>Hippoboscoidea</taxon>
        <taxon>Glossinidae</taxon>
        <taxon>Glossina</taxon>
    </lineage>
</organism>
<reference evidence="11" key="2">
    <citation type="submission" date="2020-05" db="UniProtKB">
        <authorList>
            <consortium name="EnsemblMetazoa"/>
        </authorList>
    </citation>
    <scope>IDENTIFICATION</scope>
    <source>
        <strain evidence="11">IAEA</strain>
    </source>
</reference>
<feature type="domain" description="Peptidase S1" evidence="10">
    <location>
        <begin position="33"/>
        <end position="252"/>
    </location>
</feature>
<evidence type="ECO:0000313" key="12">
    <source>
        <dbReference type="Proteomes" id="UP000092460"/>
    </source>
</evidence>
<dbReference type="VEuPathDB" id="VectorBase:GPPI022794"/>
<sequence length="262" mass="28651">MWSTLIRFAIVLISVALNASQPNYTNFSISSRIVGGEPVTNNQFPWQAALLYGDSLVCGGSIISLHWVVTAAHCIFANVEFTVRAGSNSYQKNGQTRKAKKIVINKRFNVGTMDRDIALILLDMPFTLDKAVQPIRLAKFRRNLPPKLVVSGWGLINETSTTSSNDLMAVTISTVTRSECQKAYGVIKITKYMICAADPKKDACVGDSGGPLSFGNELFGIVSFGVGCARSHYPGVYTYVGRQIFWIKKVISEFGGSMPTFS</sequence>
<dbReference type="InterPro" id="IPR009003">
    <property type="entry name" value="Peptidase_S1_PA"/>
</dbReference>
<dbReference type="SUPFAM" id="SSF50494">
    <property type="entry name" value="Trypsin-like serine proteases"/>
    <property type="match status" value="1"/>
</dbReference>
<keyword evidence="12" id="KW-1185">Reference proteome</keyword>
<comment type="subcellular location">
    <subcellularLocation>
        <location evidence="1">Secreted</location>
    </subcellularLocation>
</comment>
<dbReference type="InterPro" id="IPR050430">
    <property type="entry name" value="Peptidase_S1"/>
</dbReference>
<comment type="similarity">
    <text evidence="2">Belongs to the peptidase S1 family.</text>
</comment>
<dbReference type="InterPro" id="IPR018114">
    <property type="entry name" value="TRYPSIN_HIS"/>
</dbReference>
<proteinExistence type="inferred from homology"/>
<dbReference type="PROSITE" id="PS00134">
    <property type="entry name" value="TRYPSIN_HIS"/>
    <property type="match status" value="1"/>
</dbReference>
<protein>
    <recommendedName>
        <fullName evidence="10">Peptidase S1 domain-containing protein</fullName>
    </recommendedName>
</protein>
<dbReference type="PANTHER" id="PTHR24276">
    <property type="entry name" value="POLYSERASE-RELATED"/>
    <property type="match status" value="1"/>
</dbReference>
<accession>A0A1B0B946</accession>
<dbReference type="STRING" id="67801.A0A1B0B946"/>
<keyword evidence="6 8" id="KW-0720">Serine protease</keyword>
<dbReference type="EnsemblMetazoa" id="GPPI022794-RA">
    <property type="protein sequence ID" value="GPPI022794-PA"/>
    <property type="gene ID" value="GPPI022794"/>
</dbReference>
<dbReference type="GO" id="GO:0005576">
    <property type="term" value="C:extracellular region"/>
    <property type="evidence" value="ECO:0007669"/>
    <property type="project" value="UniProtKB-SubCell"/>
</dbReference>